<dbReference type="Proteomes" id="UP000825051">
    <property type="component" value="Chromosome"/>
</dbReference>
<keyword evidence="2" id="KW-1185">Reference proteome</keyword>
<evidence type="ECO:0000313" key="1">
    <source>
        <dbReference type="EMBL" id="QYM78335.1"/>
    </source>
</evidence>
<dbReference type="PANTHER" id="PTHR14136">
    <property type="entry name" value="BTB_POZ DOMAIN-CONTAINING PROTEIN KCTD9"/>
    <property type="match status" value="1"/>
</dbReference>
<dbReference type="AlphaFoldDB" id="A0A8F9TUG3"/>
<sequence length="345" mass="38430">MRSYALLSKMVGCYDARTVAAARGEILAVRRRHASIDAVMISESLNLEIWDRLIQGKPLDGLALAAKEGRIDLGGLELPEPSILRRFQVRGVAMAEIDPGAVIHGAKWRNLDFSGSKLNGLRLFGCELNNCRFDRCQLQDLRVWATTFTDCSFKGANLKKSALGGVQNGKRNIYSGVDFSGADLRETAYKAAAFERCVFRDAKLVKIDFQTSTFTDCVFEGELRDVLFYRRGFEGEAFPSNEMINVDLSRAKLHDVSFRGLALDRVRLPEDAEHIVIKNVPATLDKLIAALKQQGDTLAKQLTAFLNIDRKWIVPNQAQAVINVQDLAETLGDAGVNRLRELLRQ</sequence>
<evidence type="ECO:0000313" key="2">
    <source>
        <dbReference type="Proteomes" id="UP000825051"/>
    </source>
</evidence>
<protein>
    <submittedName>
        <fullName evidence="1">Pentapeptide repeat-containing protein</fullName>
    </submittedName>
</protein>
<dbReference type="RefSeq" id="WP_220161439.1">
    <property type="nucleotide sequence ID" value="NZ_CP080507.1"/>
</dbReference>
<organism evidence="1 2">
    <name type="scientific">Horticoccus luteus</name>
    <dbReference type="NCBI Taxonomy" id="2862869"/>
    <lineage>
        <taxon>Bacteria</taxon>
        <taxon>Pseudomonadati</taxon>
        <taxon>Verrucomicrobiota</taxon>
        <taxon>Opitutia</taxon>
        <taxon>Opitutales</taxon>
        <taxon>Opitutaceae</taxon>
        <taxon>Horticoccus</taxon>
    </lineage>
</organism>
<gene>
    <name evidence="1" type="ORF">K0B96_13645</name>
</gene>
<accession>A0A8F9TUG3</accession>
<proteinExistence type="predicted"/>
<dbReference type="KEGG" id="ole:K0B96_13645"/>
<dbReference type="Gene3D" id="2.160.20.80">
    <property type="entry name" value="E3 ubiquitin-protein ligase SopA"/>
    <property type="match status" value="1"/>
</dbReference>
<dbReference type="SUPFAM" id="SSF141571">
    <property type="entry name" value="Pentapeptide repeat-like"/>
    <property type="match status" value="1"/>
</dbReference>
<name>A0A8F9TUG3_9BACT</name>
<dbReference type="InterPro" id="IPR051082">
    <property type="entry name" value="Pentapeptide-BTB/POZ_domain"/>
</dbReference>
<dbReference type="PANTHER" id="PTHR14136:SF17">
    <property type="entry name" value="BTB_POZ DOMAIN-CONTAINING PROTEIN KCTD9"/>
    <property type="match status" value="1"/>
</dbReference>
<reference evidence="1" key="1">
    <citation type="submission" date="2021-08" db="EMBL/GenBank/DDBJ databases">
        <title>Genome of a novel bacterium of the phylum Verrucomicrobia, Oleiharenicola sp. KSB-15.</title>
        <authorList>
            <person name="Chung J.-H."/>
            <person name="Ahn J.-H."/>
            <person name="Yoon Y."/>
            <person name="Kim D.-Y."/>
            <person name="An S.-H."/>
            <person name="Park I."/>
            <person name="Yeon J."/>
        </authorList>
    </citation>
    <scope>NUCLEOTIDE SEQUENCE</scope>
    <source>
        <strain evidence="1">KSB-15</strain>
    </source>
</reference>
<dbReference type="EMBL" id="CP080507">
    <property type="protein sequence ID" value="QYM78335.1"/>
    <property type="molecule type" value="Genomic_DNA"/>
</dbReference>